<name>X1GK65_9ZZZZ</name>
<dbReference type="InterPro" id="IPR043502">
    <property type="entry name" value="DNA/RNA_pol_sf"/>
</dbReference>
<dbReference type="PANTHER" id="PTHR34047">
    <property type="entry name" value="NUCLEAR INTRON MATURASE 1, MITOCHONDRIAL-RELATED"/>
    <property type="match status" value="1"/>
</dbReference>
<evidence type="ECO:0000256" key="1">
    <source>
        <dbReference type="SAM" id="MobiDB-lite"/>
    </source>
</evidence>
<dbReference type="AlphaFoldDB" id="X1GK65"/>
<accession>X1GK65</accession>
<evidence type="ECO:0000313" key="3">
    <source>
        <dbReference type="EMBL" id="GAH58326.1"/>
    </source>
</evidence>
<dbReference type="PANTHER" id="PTHR34047:SF8">
    <property type="entry name" value="PROTEIN YKFC"/>
    <property type="match status" value="1"/>
</dbReference>
<dbReference type="InterPro" id="IPR000477">
    <property type="entry name" value="RT_dom"/>
</dbReference>
<dbReference type="CDD" id="cd01651">
    <property type="entry name" value="RT_G2_intron"/>
    <property type="match status" value="1"/>
</dbReference>
<dbReference type="Pfam" id="PF00078">
    <property type="entry name" value="RVT_1"/>
    <property type="match status" value="1"/>
</dbReference>
<protein>
    <recommendedName>
        <fullName evidence="2">Reverse transcriptase domain-containing protein</fullName>
    </recommendedName>
</protein>
<feature type="region of interest" description="Disordered" evidence="1">
    <location>
        <begin position="103"/>
        <end position="124"/>
    </location>
</feature>
<comment type="caution">
    <text evidence="3">The sequence shown here is derived from an EMBL/GenBank/DDBJ whole genome shotgun (WGS) entry which is preliminary data.</text>
</comment>
<dbReference type="EMBL" id="BARU01025217">
    <property type="protein sequence ID" value="GAH58326.1"/>
    <property type="molecule type" value="Genomic_DNA"/>
</dbReference>
<organism evidence="3">
    <name type="scientific">marine sediment metagenome</name>
    <dbReference type="NCBI Taxonomy" id="412755"/>
    <lineage>
        <taxon>unclassified sequences</taxon>
        <taxon>metagenomes</taxon>
        <taxon>ecological metagenomes</taxon>
    </lineage>
</organism>
<evidence type="ECO:0000259" key="2">
    <source>
        <dbReference type="Pfam" id="PF00078"/>
    </source>
</evidence>
<gene>
    <name evidence="3" type="ORF">S03H2_40650</name>
</gene>
<feature type="non-terminal residue" evidence="3">
    <location>
        <position position="124"/>
    </location>
</feature>
<proteinExistence type="predicted"/>
<dbReference type="InterPro" id="IPR051083">
    <property type="entry name" value="GrpII_Intron_Splice-Mob/Def"/>
</dbReference>
<reference evidence="3" key="1">
    <citation type="journal article" date="2014" name="Front. Microbiol.">
        <title>High frequency of phylogenetically diverse reductive dehalogenase-homologous genes in deep subseafloor sedimentary metagenomes.</title>
        <authorList>
            <person name="Kawai M."/>
            <person name="Futagami T."/>
            <person name="Toyoda A."/>
            <person name="Takaki Y."/>
            <person name="Nishi S."/>
            <person name="Hori S."/>
            <person name="Arai W."/>
            <person name="Tsubouchi T."/>
            <person name="Morono Y."/>
            <person name="Uchiyama I."/>
            <person name="Ito T."/>
            <person name="Fujiyama A."/>
            <person name="Inagaki F."/>
            <person name="Takami H."/>
        </authorList>
    </citation>
    <scope>NUCLEOTIDE SEQUENCE</scope>
    <source>
        <strain evidence="3">Expedition CK06-06</strain>
    </source>
</reference>
<feature type="domain" description="Reverse transcriptase" evidence="2">
    <location>
        <begin position="64"/>
        <end position="119"/>
    </location>
</feature>
<sequence length="124" mass="14182">MEKVVEKENMKRALKRVEQNKGASGVDGMEVGELRSYLKKNWLRIKGELLEGMYKPSPVRRVEIPKPGGKRRELGIPTVVDRLIQQALLQVLTPVFDPEFSESSYGFRPERSAHQAVRKAKEHV</sequence>
<dbReference type="SUPFAM" id="SSF56672">
    <property type="entry name" value="DNA/RNA polymerases"/>
    <property type="match status" value="1"/>
</dbReference>